<accession>A0ABV8BMZ5</accession>
<dbReference type="RefSeq" id="WP_156094197.1">
    <property type="nucleotide sequence ID" value="NZ_JBHRZI010000011.1"/>
</dbReference>
<evidence type="ECO:0000313" key="3">
    <source>
        <dbReference type="Proteomes" id="UP001595690"/>
    </source>
</evidence>
<evidence type="ECO:0000256" key="1">
    <source>
        <dbReference type="SAM" id="SignalP"/>
    </source>
</evidence>
<feature type="chain" id="PRO_5046045162" description="Secreted protein" evidence="1">
    <location>
        <begin position="24"/>
        <end position="101"/>
    </location>
</feature>
<evidence type="ECO:0008006" key="4">
    <source>
        <dbReference type="Google" id="ProtNLM"/>
    </source>
</evidence>
<protein>
    <recommendedName>
        <fullName evidence="4">Secreted protein</fullName>
    </recommendedName>
</protein>
<feature type="signal peptide" evidence="1">
    <location>
        <begin position="1"/>
        <end position="23"/>
    </location>
</feature>
<dbReference type="EMBL" id="JBHRZI010000011">
    <property type="protein sequence ID" value="MFC3891678.1"/>
    <property type="molecule type" value="Genomic_DNA"/>
</dbReference>
<proteinExistence type="predicted"/>
<keyword evidence="1" id="KW-0732">Signal</keyword>
<name>A0ABV8BMZ5_9PSEU</name>
<keyword evidence="3" id="KW-1185">Reference proteome</keyword>
<sequence>MRRIVACVAVAIAATAIAAPAQAYERGCYEEFLRDGRSVEVYCDQGRPGRFRAVAHCSNGLGFWDQYGSIGRVRGSSSVAMCTSLLGFPRVDGYHVYWMSD</sequence>
<comment type="caution">
    <text evidence="2">The sequence shown here is derived from an EMBL/GenBank/DDBJ whole genome shotgun (WGS) entry which is preliminary data.</text>
</comment>
<gene>
    <name evidence="2" type="ORF">ACFOWZ_09325</name>
</gene>
<reference evidence="3" key="1">
    <citation type="journal article" date="2019" name="Int. J. Syst. Evol. Microbiol.">
        <title>The Global Catalogue of Microorganisms (GCM) 10K type strain sequencing project: providing services to taxonomists for standard genome sequencing and annotation.</title>
        <authorList>
            <consortium name="The Broad Institute Genomics Platform"/>
            <consortium name="The Broad Institute Genome Sequencing Center for Infectious Disease"/>
            <person name="Wu L."/>
            <person name="Ma J."/>
        </authorList>
    </citation>
    <scope>NUCLEOTIDE SEQUENCE [LARGE SCALE GENOMIC DNA]</scope>
    <source>
        <strain evidence="3">CGMCC 4.7405</strain>
    </source>
</reference>
<organism evidence="2 3">
    <name type="scientific">Lentzea rhizosphaerae</name>
    <dbReference type="NCBI Taxonomy" id="2041025"/>
    <lineage>
        <taxon>Bacteria</taxon>
        <taxon>Bacillati</taxon>
        <taxon>Actinomycetota</taxon>
        <taxon>Actinomycetes</taxon>
        <taxon>Pseudonocardiales</taxon>
        <taxon>Pseudonocardiaceae</taxon>
        <taxon>Lentzea</taxon>
    </lineage>
</organism>
<dbReference type="Proteomes" id="UP001595690">
    <property type="component" value="Unassembled WGS sequence"/>
</dbReference>
<evidence type="ECO:0000313" key="2">
    <source>
        <dbReference type="EMBL" id="MFC3891678.1"/>
    </source>
</evidence>